<dbReference type="Pfam" id="PF07980">
    <property type="entry name" value="SusD_RagB"/>
    <property type="match status" value="1"/>
</dbReference>
<dbReference type="InterPro" id="IPR011990">
    <property type="entry name" value="TPR-like_helical_dom_sf"/>
</dbReference>
<keyword evidence="9" id="KW-1185">Reference proteome</keyword>
<evidence type="ECO:0000259" key="6">
    <source>
        <dbReference type="Pfam" id="PF07980"/>
    </source>
</evidence>
<dbReference type="PROSITE" id="PS51257">
    <property type="entry name" value="PROKAR_LIPOPROTEIN"/>
    <property type="match status" value="1"/>
</dbReference>
<keyword evidence="3" id="KW-0732">Signal</keyword>
<dbReference type="InterPro" id="IPR033985">
    <property type="entry name" value="SusD-like_N"/>
</dbReference>
<dbReference type="EMBL" id="QTJV01000001">
    <property type="protein sequence ID" value="RFM36899.1"/>
    <property type="molecule type" value="Genomic_DNA"/>
</dbReference>
<name>A0A3E1P9N9_9BACT</name>
<proteinExistence type="inferred from homology"/>
<sequence length="459" mass="51460">MNNKYLSMLLLGGLALASSCSKYTDIKTQGSLIPSAIDNYRYILNNTSTFEYSGKMTDLAAADVAIVDSAQQATIEGNSDNFYLRNSYLWKSPIIEVTTSHDPDWDNYYGRIFNCNIVVNEVPTSTGGTDSTKAELIAEALTHRADAYLNLVNEYAKPYNSATASSDLGVPLVLTQDLNQKLNRTTVAVIYNKIEADLKEAIPALPKASAYNTLPDKAAAYSLLARFYLLKGDYTNAGLYADSALTLQSALNDLGTITTMPYRKNDPEIIFGKIAGSSFTYSPFILRLSDDILNLLGTKDMRYQLFTKSTSSYFGSNYTGRYFCREQINFESRNYGTSVPEMMLIKAEVLARAGSTDAAMDEVNLLRQKRFKAADYVALTATDKNDALVKVIEERRREFMCRLLPWMDQRRLKDDPLFSKTYTRTWQGQTYTLEPSSNRYVFPIATYVLGLNPEIEQNP</sequence>
<dbReference type="OrthoDB" id="697229at2"/>
<feature type="domain" description="SusD-like N-terminal" evidence="7">
    <location>
        <begin position="69"/>
        <end position="229"/>
    </location>
</feature>
<dbReference type="SUPFAM" id="SSF48452">
    <property type="entry name" value="TPR-like"/>
    <property type="match status" value="1"/>
</dbReference>
<evidence type="ECO:0000256" key="2">
    <source>
        <dbReference type="ARBA" id="ARBA00006275"/>
    </source>
</evidence>
<evidence type="ECO:0000259" key="7">
    <source>
        <dbReference type="Pfam" id="PF14322"/>
    </source>
</evidence>
<evidence type="ECO:0000256" key="4">
    <source>
        <dbReference type="ARBA" id="ARBA00023136"/>
    </source>
</evidence>
<dbReference type="Gene3D" id="1.25.40.390">
    <property type="match status" value="1"/>
</dbReference>
<gene>
    <name evidence="8" type="ORF">DXN04_05225</name>
</gene>
<dbReference type="GO" id="GO:0009279">
    <property type="term" value="C:cell outer membrane"/>
    <property type="evidence" value="ECO:0007669"/>
    <property type="project" value="UniProtKB-SubCell"/>
</dbReference>
<dbReference type="AlphaFoldDB" id="A0A3E1P9N9"/>
<keyword evidence="4" id="KW-0472">Membrane</keyword>
<organism evidence="8 9">
    <name type="scientific">Chitinophaga silvisoli</name>
    <dbReference type="NCBI Taxonomy" id="2291814"/>
    <lineage>
        <taxon>Bacteria</taxon>
        <taxon>Pseudomonadati</taxon>
        <taxon>Bacteroidota</taxon>
        <taxon>Chitinophagia</taxon>
        <taxon>Chitinophagales</taxon>
        <taxon>Chitinophagaceae</taxon>
        <taxon>Chitinophaga</taxon>
    </lineage>
</organism>
<evidence type="ECO:0000256" key="3">
    <source>
        <dbReference type="ARBA" id="ARBA00022729"/>
    </source>
</evidence>
<dbReference type="Proteomes" id="UP000261174">
    <property type="component" value="Unassembled WGS sequence"/>
</dbReference>
<feature type="domain" description="RagB/SusD" evidence="6">
    <location>
        <begin position="341"/>
        <end position="459"/>
    </location>
</feature>
<protein>
    <submittedName>
        <fullName evidence="8">RagB/SusD family nutrient uptake outer membrane protein</fullName>
    </submittedName>
</protein>
<accession>A0A3E1P9N9</accession>
<dbReference type="InterPro" id="IPR012944">
    <property type="entry name" value="SusD_RagB_dom"/>
</dbReference>
<comment type="similarity">
    <text evidence="2">Belongs to the SusD family.</text>
</comment>
<evidence type="ECO:0000313" key="8">
    <source>
        <dbReference type="EMBL" id="RFM36899.1"/>
    </source>
</evidence>
<evidence type="ECO:0000256" key="5">
    <source>
        <dbReference type="ARBA" id="ARBA00023237"/>
    </source>
</evidence>
<dbReference type="RefSeq" id="WP_116852219.1">
    <property type="nucleotide sequence ID" value="NZ_QTJV01000001.1"/>
</dbReference>
<comment type="caution">
    <text evidence="8">The sequence shown here is derived from an EMBL/GenBank/DDBJ whole genome shotgun (WGS) entry which is preliminary data.</text>
</comment>
<evidence type="ECO:0000313" key="9">
    <source>
        <dbReference type="Proteomes" id="UP000261174"/>
    </source>
</evidence>
<evidence type="ECO:0000256" key="1">
    <source>
        <dbReference type="ARBA" id="ARBA00004442"/>
    </source>
</evidence>
<dbReference type="Pfam" id="PF14322">
    <property type="entry name" value="SusD-like_3"/>
    <property type="match status" value="1"/>
</dbReference>
<reference evidence="8 9" key="1">
    <citation type="submission" date="2018-08" db="EMBL/GenBank/DDBJ databases">
        <title>Chitinophaga sp. K20C18050901, a novel bacterium isolated from forest soil.</title>
        <authorList>
            <person name="Wang C."/>
        </authorList>
    </citation>
    <scope>NUCLEOTIDE SEQUENCE [LARGE SCALE GENOMIC DNA]</scope>
    <source>
        <strain evidence="8 9">K20C18050901</strain>
    </source>
</reference>
<keyword evidence="5" id="KW-0998">Cell outer membrane</keyword>
<comment type="subcellular location">
    <subcellularLocation>
        <location evidence="1">Cell outer membrane</location>
    </subcellularLocation>
</comment>